<dbReference type="AlphaFoldDB" id="A0A455W4J4"/>
<dbReference type="Gene3D" id="1.20.140.10">
    <property type="entry name" value="Butyryl-CoA Dehydrogenase, subunit A, domain 3"/>
    <property type="match status" value="1"/>
</dbReference>
<dbReference type="Gene3D" id="2.40.110.10">
    <property type="entry name" value="Butyryl-CoA Dehydrogenase, subunit A, domain 2"/>
    <property type="match status" value="1"/>
</dbReference>
<accession>A0A455W4J4</accession>
<evidence type="ECO:0000256" key="7">
    <source>
        <dbReference type="ARBA" id="ARBA00034307"/>
    </source>
</evidence>
<comment type="similarity">
    <text evidence="8">Belongs to the DszC flavin monooxygenase family.</text>
</comment>
<comment type="catalytic activity">
    <reaction evidence="12">
        <text>dibenzothiophene 5-oxide + FMNH2 + O2 = dibenzothiophene 5,5-dioxide + FMN + H2O + H(+)</text>
        <dbReference type="Rhea" id="RHEA:49080"/>
        <dbReference type="ChEBI" id="CHEBI:15377"/>
        <dbReference type="ChEBI" id="CHEBI:15378"/>
        <dbReference type="ChEBI" id="CHEBI:15379"/>
        <dbReference type="ChEBI" id="CHEBI:23683"/>
        <dbReference type="ChEBI" id="CHEBI:57618"/>
        <dbReference type="ChEBI" id="CHEBI:58210"/>
        <dbReference type="ChEBI" id="CHEBI:90356"/>
    </reaction>
</comment>
<keyword evidence="4" id="KW-0547">Nucleotide-binding</keyword>
<keyword evidence="6" id="KW-0503">Monooxygenase</keyword>
<keyword evidence="2" id="KW-0285">Flavoprotein</keyword>
<gene>
    <name evidence="18" type="ORF">YBY_20550</name>
</gene>
<evidence type="ECO:0000256" key="5">
    <source>
        <dbReference type="ARBA" id="ARBA00023002"/>
    </source>
</evidence>
<comment type="catalytic activity">
    <reaction evidence="13">
        <text>dibenzothiophene + 2 FMNH2 + 2 O2 = dibenzothiophene 5,5-dioxide + 2 FMN + 2 H2O + 2 H(+)</text>
        <dbReference type="Rhea" id="RHEA:49072"/>
        <dbReference type="ChEBI" id="CHEBI:15377"/>
        <dbReference type="ChEBI" id="CHEBI:15378"/>
        <dbReference type="ChEBI" id="CHEBI:15379"/>
        <dbReference type="ChEBI" id="CHEBI:23681"/>
        <dbReference type="ChEBI" id="CHEBI:57618"/>
        <dbReference type="ChEBI" id="CHEBI:58210"/>
        <dbReference type="ChEBI" id="CHEBI:90356"/>
        <dbReference type="EC" id="1.14.14.21"/>
    </reaction>
</comment>
<evidence type="ECO:0000256" key="2">
    <source>
        <dbReference type="ARBA" id="ARBA00022630"/>
    </source>
</evidence>
<evidence type="ECO:0000256" key="14">
    <source>
        <dbReference type="SAM" id="MobiDB-lite"/>
    </source>
</evidence>
<dbReference type="InterPro" id="IPR013107">
    <property type="entry name" value="Acyl-CoA_DH_C"/>
</dbReference>
<dbReference type="EMBL" id="AP019537">
    <property type="protein sequence ID" value="BBJ04206.1"/>
    <property type="molecule type" value="Genomic_DNA"/>
</dbReference>
<comment type="subcellular location">
    <subcellularLocation>
        <location evidence="1">Cytoplasm</location>
    </subcellularLocation>
</comment>
<keyword evidence="3" id="KW-0288">FMN</keyword>
<evidence type="ECO:0000259" key="15">
    <source>
        <dbReference type="Pfam" id="PF02770"/>
    </source>
</evidence>
<evidence type="ECO:0000256" key="3">
    <source>
        <dbReference type="ARBA" id="ARBA00022643"/>
    </source>
</evidence>
<protein>
    <recommendedName>
        <fullName evidence="10">Dibenzothiophene monooxygenase</fullName>
        <ecNumber evidence="9">1.14.14.21</ecNumber>
    </recommendedName>
</protein>
<dbReference type="InterPro" id="IPR046373">
    <property type="entry name" value="Acyl-CoA_Oxase/DH_mid-dom_sf"/>
</dbReference>
<dbReference type="SUPFAM" id="SSF56645">
    <property type="entry name" value="Acyl-CoA dehydrogenase NM domain-like"/>
    <property type="match status" value="1"/>
</dbReference>
<dbReference type="Pfam" id="PF08028">
    <property type="entry name" value="Acyl-CoA_dh_2"/>
    <property type="match status" value="1"/>
</dbReference>
<evidence type="ECO:0000256" key="11">
    <source>
        <dbReference type="ARBA" id="ARBA00047859"/>
    </source>
</evidence>
<dbReference type="EC" id="1.14.14.21" evidence="9"/>
<feature type="domain" description="Acyl-CoA dehydrogenase/oxidase N-terminal" evidence="16">
    <location>
        <begin position="45"/>
        <end position="139"/>
    </location>
</feature>
<reference evidence="18" key="1">
    <citation type="submission" date="2019-03" db="EMBL/GenBank/DDBJ databases">
        <title>Whole genome analysis of nitrate-reducing bacteria Marinobacter hydrocarbonoclasticus YB03.</title>
        <authorList>
            <person name="Azam A.H."/>
            <person name="Yuk S.R."/>
            <person name="Kamarisima K."/>
            <person name="Miyanaga K."/>
            <person name="Tanji Y."/>
        </authorList>
    </citation>
    <scope>NUCLEOTIDE SEQUENCE</scope>
    <source>
        <strain evidence="18">YB03</strain>
    </source>
</reference>
<dbReference type="PIRSF" id="PIRSF016578">
    <property type="entry name" value="HsaA"/>
    <property type="match status" value="1"/>
</dbReference>
<dbReference type="InterPro" id="IPR013786">
    <property type="entry name" value="AcylCoA_DH/ox_N"/>
</dbReference>
<dbReference type="GO" id="GO:0006552">
    <property type="term" value="P:L-leucine catabolic process"/>
    <property type="evidence" value="ECO:0007669"/>
    <property type="project" value="TreeGrafter"/>
</dbReference>
<dbReference type="InterPro" id="IPR009100">
    <property type="entry name" value="AcylCoA_DH/oxidase_NM_dom_sf"/>
</dbReference>
<evidence type="ECO:0000256" key="1">
    <source>
        <dbReference type="ARBA" id="ARBA00004496"/>
    </source>
</evidence>
<dbReference type="PANTHER" id="PTHR43884">
    <property type="entry name" value="ACYL-COA DEHYDROGENASE"/>
    <property type="match status" value="1"/>
</dbReference>
<evidence type="ECO:0000256" key="13">
    <source>
        <dbReference type="ARBA" id="ARBA00049456"/>
    </source>
</evidence>
<feature type="domain" description="Acyl-CoA dehydrogenase C-terminal" evidence="17">
    <location>
        <begin position="262"/>
        <end position="397"/>
    </location>
</feature>
<dbReference type="Pfam" id="PF02770">
    <property type="entry name" value="Acyl-CoA_dh_M"/>
    <property type="match status" value="1"/>
</dbReference>
<comment type="pathway">
    <text evidence="7">Sulfur metabolism; dibenzothiophene degradation.</text>
</comment>
<name>A0A455W4J4_MARNT</name>
<dbReference type="InterPro" id="IPR036250">
    <property type="entry name" value="AcylCo_DH-like_C"/>
</dbReference>
<dbReference type="Pfam" id="PF02771">
    <property type="entry name" value="Acyl-CoA_dh_N"/>
    <property type="match status" value="1"/>
</dbReference>
<evidence type="ECO:0000259" key="17">
    <source>
        <dbReference type="Pfam" id="PF08028"/>
    </source>
</evidence>
<evidence type="ECO:0000259" key="16">
    <source>
        <dbReference type="Pfam" id="PF02771"/>
    </source>
</evidence>
<evidence type="ECO:0000256" key="12">
    <source>
        <dbReference type="ARBA" id="ARBA00048445"/>
    </source>
</evidence>
<dbReference type="Gene3D" id="1.10.540.10">
    <property type="entry name" value="Acyl-CoA dehydrogenase/oxidase, N-terminal domain"/>
    <property type="match status" value="1"/>
</dbReference>
<feature type="domain" description="Acyl-CoA oxidase/dehydrogenase middle" evidence="15">
    <location>
        <begin position="155"/>
        <end position="233"/>
    </location>
</feature>
<comment type="catalytic activity">
    <reaction evidence="11">
        <text>dibenzothiophene + FMNH2 + O2 = dibenzothiophene 5-oxide + FMN + H2O + H(+)</text>
        <dbReference type="Rhea" id="RHEA:49076"/>
        <dbReference type="ChEBI" id="CHEBI:15377"/>
        <dbReference type="ChEBI" id="CHEBI:15378"/>
        <dbReference type="ChEBI" id="CHEBI:15379"/>
        <dbReference type="ChEBI" id="CHEBI:23681"/>
        <dbReference type="ChEBI" id="CHEBI:23683"/>
        <dbReference type="ChEBI" id="CHEBI:57618"/>
        <dbReference type="ChEBI" id="CHEBI:58210"/>
    </reaction>
</comment>
<dbReference type="CDD" id="cd01163">
    <property type="entry name" value="DszC"/>
    <property type="match status" value="1"/>
</dbReference>
<dbReference type="GO" id="GO:0005737">
    <property type="term" value="C:cytoplasm"/>
    <property type="evidence" value="ECO:0007669"/>
    <property type="project" value="UniProtKB-SubCell"/>
</dbReference>
<proteinExistence type="inferred from homology"/>
<feature type="compositionally biased region" description="Basic and acidic residues" evidence="14">
    <location>
        <begin position="1"/>
        <end position="10"/>
    </location>
</feature>
<dbReference type="InterPro" id="IPR037069">
    <property type="entry name" value="AcylCoA_DH/ox_N_sf"/>
</dbReference>
<dbReference type="SUPFAM" id="SSF47203">
    <property type="entry name" value="Acyl-CoA dehydrogenase C-terminal domain-like"/>
    <property type="match status" value="1"/>
</dbReference>
<dbReference type="GO" id="GO:0008470">
    <property type="term" value="F:3-methylbutanoyl-CoA dehydrogenase activity"/>
    <property type="evidence" value="ECO:0007669"/>
    <property type="project" value="TreeGrafter"/>
</dbReference>
<evidence type="ECO:0000256" key="6">
    <source>
        <dbReference type="ARBA" id="ARBA00023033"/>
    </source>
</evidence>
<keyword evidence="5" id="KW-0560">Oxidoreductase</keyword>
<dbReference type="GO" id="GO:0004497">
    <property type="term" value="F:monooxygenase activity"/>
    <property type="evidence" value="ECO:0007669"/>
    <property type="project" value="UniProtKB-KW"/>
</dbReference>
<organism evidence="18">
    <name type="scientific">Marinobacter nauticus</name>
    <name type="common">Marinobacter hydrocarbonoclasticus</name>
    <name type="synonym">Marinobacter aquaeolei</name>
    <dbReference type="NCBI Taxonomy" id="2743"/>
    <lineage>
        <taxon>Bacteria</taxon>
        <taxon>Pseudomonadati</taxon>
        <taxon>Pseudomonadota</taxon>
        <taxon>Gammaproteobacteria</taxon>
        <taxon>Pseudomonadales</taxon>
        <taxon>Marinobacteraceae</taxon>
        <taxon>Marinobacter</taxon>
    </lineage>
</organism>
<dbReference type="InterPro" id="IPR006091">
    <property type="entry name" value="Acyl-CoA_Oxase/DH_mid-dom"/>
</dbReference>
<evidence type="ECO:0000256" key="4">
    <source>
        <dbReference type="ARBA" id="ARBA00022741"/>
    </source>
</evidence>
<sequence>MPELETRPSPEETAVANGRVFNGSDLSKGASDAELNQRFRPLFHEIAETARHREKERELPYSEIRKLKNAGFGALRVPVAYGGFGASLPQLFRLLTELAEADSNITQALRGHFALVEDRLNSPASAHRDQWLTRFAKGDIAGNAWTEVGEVKIGHLNTRVSEVDGNWRINGEKYYTTGSIFADWLDVTAQLSEDPETISTVSVSTHQDGIKIEDNWDGFGQKTTGSGVTRLTNATVDPENIYPFAARFRYQTAFYQLVLLATLSGIGRAALSDLKDLVRSRSRVYSHGNADAVRDDPQIQQVVGSVAARVYAAESITLNAAKASQLAYEHHATKDPEKLRGLNIDAEIESAKAQVVVADLILSATSDLFNALGASATSTKHSLDRHWRNARTAASHNPLIYKEKVIGDWEINGTEPVYQWLIGKGK</sequence>
<dbReference type="PANTHER" id="PTHR43884:SF12">
    <property type="entry name" value="ISOVALERYL-COA DEHYDROGENASE, MITOCHONDRIAL-RELATED"/>
    <property type="match status" value="1"/>
</dbReference>
<dbReference type="GO" id="GO:0050660">
    <property type="term" value="F:flavin adenine dinucleotide binding"/>
    <property type="evidence" value="ECO:0007669"/>
    <property type="project" value="InterPro"/>
</dbReference>
<evidence type="ECO:0000256" key="8">
    <source>
        <dbReference type="ARBA" id="ARBA00034317"/>
    </source>
</evidence>
<evidence type="ECO:0000313" key="18">
    <source>
        <dbReference type="EMBL" id="BBJ04206.1"/>
    </source>
</evidence>
<evidence type="ECO:0000256" key="9">
    <source>
        <dbReference type="ARBA" id="ARBA00034328"/>
    </source>
</evidence>
<evidence type="ECO:0000256" key="10">
    <source>
        <dbReference type="ARBA" id="ARBA00034345"/>
    </source>
</evidence>
<feature type="region of interest" description="Disordered" evidence="14">
    <location>
        <begin position="1"/>
        <end position="29"/>
    </location>
</feature>